<organism evidence="2 3">
    <name type="scientific">Engelhardtia mirabilis</name>
    <dbReference type="NCBI Taxonomy" id="2528011"/>
    <lineage>
        <taxon>Bacteria</taxon>
        <taxon>Pseudomonadati</taxon>
        <taxon>Planctomycetota</taxon>
        <taxon>Planctomycetia</taxon>
        <taxon>Planctomycetia incertae sedis</taxon>
        <taxon>Engelhardtia</taxon>
    </lineage>
</organism>
<feature type="transmembrane region" description="Helical" evidence="1">
    <location>
        <begin position="384"/>
        <end position="404"/>
    </location>
</feature>
<evidence type="ECO:0000256" key="1">
    <source>
        <dbReference type="SAM" id="Phobius"/>
    </source>
</evidence>
<reference evidence="2 3" key="1">
    <citation type="submission" date="2019-02" db="EMBL/GenBank/DDBJ databases">
        <title>Deep-cultivation of Planctomycetes and their phenomic and genomic characterization uncovers novel biology.</title>
        <authorList>
            <person name="Wiegand S."/>
            <person name="Jogler M."/>
            <person name="Boedeker C."/>
            <person name="Pinto D."/>
            <person name="Vollmers J."/>
            <person name="Rivas-Marin E."/>
            <person name="Kohn T."/>
            <person name="Peeters S.H."/>
            <person name="Heuer A."/>
            <person name="Rast P."/>
            <person name="Oberbeckmann S."/>
            <person name="Bunk B."/>
            <person name="Jeske O."/>
            <person name="Meyerdierks A."/>
            <person name="Storesund J.E."/>
            <person name="Kallscheuer N."/>
            <person name="Luecker S."/>
            <person name="Lage O.M."/>
            <person name="Pohl T."/>
            <person name="Merkel B.J."/>
            <person name="Hornburger P."/>
            <person name="Mueller R.-W."/>
            <person name="Bruemmer F."/>
            <person name="Labrenz M."/>
            <person name="Spormann A.M."/>
            <person name="Op den Camp H."/>
            <person name="Overmann J."/>
            <person name="Amann R."/>
            <person name="Jetten M.S.M."/>
            <person name="Mascher T."/>
            <person name="Medema M.H."/>
            <person name="Devos D.P."/>
            <person name="Kaster A.-K."/>
            <person name="Ovreas L."/>
            <person name="Rohde M."/>
            <person name="Galperin M.Y."/>
            <person name="Jogler C."/>
        </authorList>
    </citation>
    <scope>NUCLEOTIDE SEQUENCE [LARGE SCALE GENOMIC DNA]</scope>
    <source>
        <strain evidence="2 3">Pla133</strain>
    </source>
</reference>
<keyword evidence="1" id="KW-0472">Membrane</keyword>
<keyword evidence="1" id="KW-1133">Transmembrane helix</keyword>
<keyword evidence="3" id="KW-1185">Reference proteome</keyword>
<dbReference type="Proteomes" id="UP000316921">
    <property type="component" value="Chromosome"/>
</dbReference>
<proteinExistence type="predicted"/>
<gene>
    <name evidence="2" type="ORF">Pla133_18760</name>
</gene>
<dbReference type="AlphaFoldDB" id="A0A518BII9"/>
<dbReference type="RefSeq" id="WP_145064606.1">
    <property type="nucleotide sequence ID" value="NZ_CP036287.1"/>
</dbReference>
<evidence type="ECO:0000313" key="2">
    <source>
        <dbReference type="EMBL" id="QDU66800.1"/>
    </source>
</evidence>
<name>A0A518BII9_9BACT</name>
<protein>
    <submittedName>
        <fullName evidence="2">Uncharacterized protein</fullName>
    </submittedName>
</protein>
<keyword evidence="1" id="KW-0812">Transmembrane</keyword>
<accession>A0A518BII9</accession>
<sequence>MPPLRLLRQLRSAIALVALALGIALQPALAQGWQNFAPRLEARVSVEWPEGLSSGYVPARVEFRSSRAEEVIVVARSWAGNDVHSGTTSVSGMLPPGGSTTLELPMLSGIVDDHGLNVMASVDGQDVYLHAYARNPRDDLRGILVVSERAEGAGWPADRAQALTGVVIPDRAPFRGLAPASAAALAWQIGLPLPELVHPATRAPGRPGALTGTFSVARISGALLPRRIESYTSLAALVIDGDAPPASADLGAALRWMHAGGTVVFAGADPERAARTVLADEILENRFELARFGEARVLRRGLGYLILAPGSPLVSQDQADAIYWVVERAARWVPSAPIRHTSFRPSTGIVTRPPVLALLTIVTLFTIIVGPLNFAYARKRRRPVLLLATIPLLSVSAAVLLLAYGTMRDGFGLRTATSSLVVLDQRTHELAAASAREVFAGLFSERTARPHAGTVVLPEVQRSDLERRARFRVDFGTNTEFSGDVIGTRSVRRLRTVEQRTSRLRLDLRPEGDGWRVTNGLETGLRDLVFRDAQGSLFTIDRLDGGGEGLLTPSGEERARDVLASLGVGDGVPLTDTLLPGTYVALVEGGALIDDLGLGGRSLAQEHGLIGVVDWSTAGGAVR</sequence>
<evidence type="ECO:0000313" key="3">
    <source>
        <dbReference type="Proteomes" id="UP000316921"/>
    </source>
</evidence>
<dbReference type="EMBL" id="CP036287">
    <property type="protein sequence ID" value="QDU66800.1"/>
    <property type="molecule type" value="Genomic_DNA"/>
</dbReference>
<dbReference type="KEGG" id="pbap:Pla133_18760"/>
<feature type="transmembrane region" description="Helical" evidence="1">
    <location>
        <begin position="355"/>
        <end position="377"/>
    </location>
</feature>